<dbReference type="PANTHER" id="PTHR42852">
    <property type="entry name" value="THIOL:DISULFIDE INTERCHANGE PROTEIN DSBE"/>
    <property type="match status" value="1"/>
</dbReference>
<name>A0ABU2YCT3_9FLAO</name>
<dbReference type="InterPro" id="IPR000866">
    <property type="entry name" value="AhpC/TSA"/>
</dbReference>
<dbReference type="InterPro" id="IPR036249">
    <property type="entry name" value="Thioredoxin-like_sf"/>
</dbReference>
<dbReference type="InterPro" id="IPR013766">
    <property type="entry name" value="Thioredoxin_domain"/>
</dbReference>
<reference evidence="2 3" key="1">
    <citation type="submission" date="2023-09" db="EMBL/GenBank/DDBJ databases">
        <authorList>
            <person name="Rey-Velasco X."/>
        </authorList>
    </citation>
    <scope>NUCLEOTIDE SEQUENCE [LARGE SCALE GENOMIC DNA]</scope>
    <source>
        <strain evidence="2 3">W242</strain>
    </source>
</reference>
<evidence type="ECO:0000313" key="2">
    <source>
        <dbReference type="EMBL" id="MDT0555991.1"/>
    </source>
</evidence>
<evidence type="ECO:0000313" key="3">
    <source>
        <dbReference type="Proteomes" id="UP001254488"/>
    </source>
</evidence>
<dbReference type="Gene3D" id="3.40.30.10">
    <property type="entry name" value="Glutaredoxin"/>
    <property type="match status" value="1"/>
</dbReference>
<protein>
    <submittedName>
        <fullName evidence="2">TlpA disulfide reductase family protein</fullName>
    </submittedName>
</protein>
<gene>
    <name evidence="2" type="ORF">RM538_08250</name>
</gene>
<dbReference type="Proteomes" id="UP001254488">
    <property type="component" value="Unassembled WGS sequence"/>
</dbReference>
<keyword evidence="3" id="KW-1185">Reference proteome</keyword>
<organism evidence="2 3">
    <name type="scientific">Patiriisocius hiemis</name>
    <dbReference type="NCBI Taxonomy" id="3075604"/>
    <lineage>
        <taxon>Bacteria</taxon>
        <taxon>Pseudomonadati</taxon>
        <taxon>Bacteroidota</taxon>
        <taxon>Flavobacteriia</taxon>
        <taxon>Flavobacteriales</taxon>
        <taxon>Flavobacteriaceae</taxon>
        <taxon>Patiriisocius</taxon>
    </lineage>
</organism>
<dbReference type="PROSITE" id="PS51257">
    <property type="entry name" value="PROKAR_LIPOPROTEIN"/>
    <property type="match status" value="1"/>
</dbReference>
<dbReference type="CDD" id="cd02966">
    <property type="entry name" value="TlpA_like_family"/>
    <property type="match status" value="1"/>
</dbReference>
<proteinExistence type="predicted"/>
<accession>A0ABU2YCT3</accession>
<feature type="domain" description="Thioredoxin" evidence="1">
    <location>
        <begin position="35"/>
        <end position="183"/>
    </location>
</feature>
<sequence length="183" mass="21143">MNKLYTLLIISLLLFSCNETEKKANDISETTEKEIAITETKDEVSSALPIVDYEGLKPYLEKNDETTYVVNFWATWCKPCIKELPYFEKIGAEYADKNVKILLVSLDNPKIIEKQVVPFIKKRNLQSEVIVFDDPDANGWIPKIAEEWSGAIPATIIYNKNDRKFYEKSFSYEELETEVQSIL</sequence>
<evidence type="ECO:0000259" key="1">
    <source>
        <dbReference type="PROSITE" id="PS51352"/>
    </source>
</evidence>
<dbReference type="Pfam" id="PF00578">
    <property type="entry name" value="AhpC-TSA"/>
    <property type="match status" value="1"/>
</dbReference>
<dbReference type="PANTHER" id="PTHR42852:SF17">
    <property type="entry name" value="THIOREDOXIN-LIKE PROTEIN HI_1115"/>
    <property type="match status" value="1"/>
</dbReference>
<comment type="caution">
    <text evidence="2">The sequence shown here is derived from an EMBL/GenBank/DDBJ whole genome shotgun (WGS) entry which is preliminary data.</text>
</comment>
<dbReference type="PROSITE" id="PS51352">
    <property type="entry name" value="THIOREDOXIN_2"/>
    <property type="match status" value="1"/>
</dbReference>
<dbReference type="RefSeq" id="WP_311332946.1">
    <property type="nucleotide sequence ID" value="NZ_JAVRHZ010000004.1"/>
</dbReference>
<dbReference type="EMBL" id="JAVRHZ010000004">
    <property type="protein sequence ID" value="MDT0555991.1"/>
    <property type="molecule type" value="Genomic_DNA"/>
</dbReference>
<dbReference type="InterPro" id="IPR050553">
    <property type="entry name" value="Thioredoxin_ResA/DsbE_sf"/>
</dbReference>
<dbReference type="SUPFAM" id="SSF52833">
    <property type="entry name" value="Thioredoxin-like"/>
    <property type="match status" value="1"/>
</dbReference>